<name>A0A6M4WVK8_9ACTN</name>
<dbReference type="GO" id="GO:0016787">
    <property type="term" value="F:hydrolase activity"/>
    <property type="evidence" value="ECO:0007669"/>
    <property type="project" value="UniProtKB-KW"/>
</dbReference>
<keyword evidence="4" id="KW-0378">Hydrolase</keyword>
<evidence type="ECO:0000256" key="1">
    <source>
        <dbReference type="SAM" id="MobiDB-lite"/>
    </source>
</evidence>
<keyword evidence="2" id="KW-0472">Membrane</keyword>
<dbReference type="InterPro" id="IPR036514">
    <property type="entry name" value="SGNH_hydro_sf"/>
</dbReference>
<gene>
    <name evidence="4" type="ORF">G9272_18100</name>
</gene>
<sequence length="453" mass="47081">MTRPHVGGVGVSPTRHGALLSAIIALVVGLSTAIYVSVASDHGPGLDPRAATRAAAPGPGSAAPISTGVWVGTWAASPVSGEPGTATDGMAGRTVRNVVHTSVGGTSARITLSNLYGTGPLTVTHATLAVAADGGSAAAVPDTLRRLTFGGATTVVVPAGGQTVSDAVTVIVPHDSDVLVSTYSPTSAGPVTYHPHARQTNYVAEGESTEDVTGAAFTGAGEYWRYLTALDVLSNEADGTIVALGDSITDGVTSTAGANRRWPDVLADRLRASVAADGDAPRYGVVNEGISGNQVLADDSRRGAAGLNRFERDVLGRTNVKVVVIDLGINDILRNPGLVDPQAVLDGLRTLVDRAHAHGIRVVGTTLMPFRGHRGWSDGREDVRQRINQAIRADGVFDTVVDLDRALRDPYDPRSLRPEYDSGDHLHPSDRGYRKMAQTVDLTKLEGSAPARL</sequence>
<keyword evidence="2" id="KW-1133">Transmembrane helix</keyword>
<keyword evidence="5" id="KW-1185">Reference proteome</keyword>
<dbReference type="AlphaFoldDB" id="A0A6M4WVK8"/>
<feature type="transmembrane region" description="Helical" evidence="2">
    <location>
        <begin position="18"/>
        <end position="39"/>
    </location>
</feature>
<evidence type="ECO:0000256" key="2">
    <source>
        <dbReference type="SAM" id="Phobius"/>
    </source>
</evidence>
<feature type="region of interest" description="Disordered" evidence="1">
    <location>
        <begin position="412"/>
        <end position="434"/>
    </location>
</feature>
<dbReference type="SUPFAM" id="SSF52266">
    <property type="entry name" value="SGNH hydrolase"/>
    <property type="match status" value="1"/>
</dbReference>
<evidence type="ECO:0000259" key="3">
    <source>
        <dbReference type="Pfam" id="PF13472"/>
    </source>
</evidence>
<accession>A0A6M4WVK8</accession>
<dbReference type="Pfam" id="PF13472">
    <property type="entry name" value="Lipase_GDSL_2"/>
    <property type="match status" value="1"/>
</dbReference>
<keyword evidence="2" id="KW-0812">Transmembrane</keyword>
<dbReference type="Proteomes" id="UP000502665">
    <property type="component" value="Chromosome"/>
</dbReference>
<protein>
    <submittedName>
        <fullName evidence="4">SGNH/GDSL hydrolase family protein</fullName>
    </submittedName>
</protein>
<dbReference type="CDD" id="cd01830">
    <property type="entry name" value="XynE_like"/>
    <property type="match status" value="1"/>
</dbReference>
<evidence type="ECO:0000313" key="5">
    <source>
        <dbReference type="Proteomes" id="UP000502665"/>
    </source>
</evidence>
<evidence type="ECO:0000313" key="4">
    <source>
        <dbReference type="EMBL" id="QJT01986.1"/>
    </source>
</evidence>
<dbReference type="Gene3D" id="3.40.50.1110">
    <property type="entry name" value="SGNH hydrolase"/>
    <property type="match status" value="1"/>
</dbReference>
<feature type="compositionally biased region" description="Basic and acidic residues" evidence="1">
    <location>
        <begin position="412"/>
        <end position="433"/>
    </location>
</feature>
<reference evidence="4" key="1">
    <citation type="submission" date="2020-03" db="EMBL/GenBank/DDBJ databases">
        <title>Molecular networking-based the target discovery of potent antiproliferative macrolactams: 5/6/7/16 polycyclic ansamycins and glycosylated trienomycin from Streptomyces cacaoi subsp. asoensis.</title>
        <authorList>
            <person name="Liu L.-L."/>
        </authorList>
    </citation>
    <scope>NUCLEOTIDE SEQUENCE [LARGE SCALE GENOMIC DNA]</scope>
    <source>
        <strain evidence="4">H2S5</strain>
    </source>
</reference>
<dbReference type="PANTHER" id="PTHR43784">
    <property type="entry name" value="GDSL-LIKE LIPASE/ACYLHYDROLASE, PUTATIVE (AFU_ORTHOLOGUE AFUA_2G00820)-RELATED"/>
    <property type="match status" value="1"/>
</dbReference>
<dbReference type="PANTHER" id="PTHR43784:SF2">
    <property type="entry name" value="GDSL-LIKE LIPASE_ACYLHYDROLASE, PUTATIVE (AFU_ORTHOLOGUE AFUA_2G00820)-RELATED"/>
    <property type="match status" value="1"/>
</dbReference>
<dbReference type="InterPro" id="IPR053140">
    <property type="entry name" value="GDSL_Rv0518-like"/>
</dbReference>
<dbReference type="EMBL" id="CP049838">
    <property type="protein sequence ID" value="QJT01986.1"/>
    <property type="molecule type" value="Genomic_DNA"/>
</dbReference>
<organism evidence="4 5">
    <name type="scientific">Streptomyces asoensis</name>
    <dbReference type="NCBI Taxonomy" id="249586"/>
    <lineage>
        <taxon>Bacteria</taxon>
        <taxon>Bacillati</taxon>
        <taxon>Actinomycetota</taxon>
        <taxon>Actinomycetes</taxon>
        <taxon>Kitasatosporales</taxon>
        <taxon>Streptomycetaceae</taxon>
        <taxon>Streptomyces</taxon>
    </lineage>
</organism>
<feature type="domain" description="SGNH hydrolase-type esterase" evidence="3">
    <location>
        <begin position="243"/>
        <end position="434"/>
    </location>
</feature>
<dbReference type="InterPro" id="IPR013830">
    <property type="entry name" value="SGNH_hydro"/>
</dbReference>
<dbReference type="RefSeq" id="WP_171397534.1">
    <property type="nucleotide sequence ID" value="NZ_CP049838.1"/>
</dbReference>
<proteinExistence type="predicted"/>